<dbReference type="AlphaFoldDB" id="A0A3S4FBS0"/>
<protein>
    <submittedName>
        <fullName evidence="1">RutC family protein</fullName>
    </submittedName>
</protein>
<dbReference type="InterPro" id="IPR035959">
    <property type="entry name" value="RutC-like_sf"/>
</dbReference>
<dbReference type="OrthoDB" id="9803101at2"/>
<dbReference type="RefSeq" id="WP_129610649.1">
    <property type="nucleotide sequence ID" value="NZ_UWOC01000172.1"/>
</dbReference>
<dbReference type="PANTHER" id="PTHR43857">
    <property type="entry name" value="BLR7761 PROTEIN"/>
    <property type="match status" value="1"/>
</dbReference>
<organism evidence="1 2">
    <name type="scientific">Rhodoplanes serenus</name>
    <dbReference type="NCBI Taxonomy" id="200615"/>
    <lineage>
        <taxon>Bacteria</taxon>
        <taxon>Pseudomonadati</taxon>
        <taxon>Pseudomonadota</taxon>
        <taxon>Alphaproteobacteria</taxon>
        <taxon>Hyphomicrobiales</taxon>
        <taxon>Nitrobacteraceae</taxon>
        <taxon>Rhodoplanes</taxon>
    </lineage>
</organism>
<dbReference type="EMBL" id="UWOC01000172">
    <property type="protein sequence ID" value="VCU10553.1"/>
    <property type="molecule type" value="Genomic_DNA"/>
</dbReference>
<evidence type="ECO:0000313" key="1">
    <source>
        <dbReference type="EMBL" id="VCU10553.1"/>
    </source>
</evidence>
<dbReference type="CDD" id="cd00448">
    <property type="entry name" value="YjgF_YER057c_UK114_family"/>
    <property type="match status" value="1"/>
</dbReference>
<dbReference type="Proteomes" id="UP000289200">
    <property type="component" value="Unassembled WGS sequence"/>
</dbReference>
<dbReference type="InterPro" id="IPR006175">
    <property type="entry name" value="YjgF/YER057c/UK114"/>
</dbReference>
<name>A0A3S4FBS0_9BRAD</name>
<dbReference type="PANTHER" id="PTHR43857:SF1">
    <property type="entry name" value="YJGH FAMILY PROTEIN"/>
    <property type="match status" value="1"/>
</dbReference>
<dbReference type="Pfam" id="PF01042">
    <property type="entry name" value="Ribonuc_L-PSP"/>
    <property type="match status" value="1"/>
</dbReference>
<evidence type="ECO:0000313" key="2">
    <source>
        <dbReference type="Proteomes" id="UP000289200"/>
    </source>
</evidence>
<accession>A0A3S4FBS0</accession>
<dbReference type="Gene3D" id="3.30.1330.40">
    <property type="entry name" value="RutC-like"/>
    <property type="match status" value="1"/>
</dbReference>
<gene>
    <name evidence="1" type="ORF">RHODGE_RHODGE_03752</name>
</gene>
<sequence>MHTILHPEGWTKPLGYANGVVARGRTIFVAGQVGWTPAQTFASDDLVDQVRQCLINIVAVLREAGAEPAHIVSMTWYFVDKDEYLARSKEIGAAYRDVIGRWFPAMTAMQVAALVEEGAKVEIQATAVLPD</sequence>
<proteinExistence type="predicted"/>
<keyword evidence="2" id="KW-1185">Reference proteome</keyword>
<dbReference type="SUPFAM" id="SSF55298">
    <property type="entry name" value="YjgF-like"/>
    <property type="match status" value="1"/>
</dbReference>
<reference evidence="2" key="1">
    <citation type="submission" date="2018-10" db="EMBL/GenBank/DDBJ databases">
        <authorList>
            <person name="Peiro R."/>
            <person name="Begona"/>
            <person name="Cbmso G."/>
            <person name="Lopez M."/>
            <person name="Gonzalez S."/>
            <person name="Sacristan E."/>
            <person name="Castillo E."/>
        </authorList>
    </citation>
    <scope>NUCLEOTIDE SEQUENCE [LARGE SCALE GENOMIC DNA]</scope>
</reference>
<comment type="caution">
    <text evidence="1">The sequence shown here is derived from an EMBL/GenBank/DDBJ whole genome shotgun (WGS) entry which is preliminary data.</text>
</comment>